<dbReference type="InterPro" id="IPR037293">
    <property type="entry name" value="Gal_Oxidase_central_sf"/>
</dbReference>
<dbReference type="EMBL" id="CZKA01000011">
    <property type="protein sequence ID" value="CUR54552.1"/>
    <property type="molecule type" value="Genomic_DNA"/>
</dbReference>
<dbReference type="PANTHER" id="PTHR45632:SF3">
    <property type="entry name" value="KELCH-LIKE PROTEIN 32"/>
    <property type="match status" value="1"/>
</dbReference>
<evidence type="ECO:0000256" key="2">
    <source>
        <dbReference type="ARBA" id="ARBA00022737"/>
    </source>
</evidence>
<evidence type="ECO:0000313" key="3">
    <source>
        <dbReference type="EMBL" id="CUR54552.1"/>
    </source>
</evidence>
<proteinExistence type="predicted"/>
<dbReference type="InterPro" id="IPR015915">
    <property type="entry name" value="Kelch-typ_b-propeller"/>
</dbReference>
<dbReference type="Pfam" id="PF01344">
    <property type="entry name" value="Kelch_1"/>
    <property type="match status" value="2"/>
</dbReference>
<dbReference type="Gene3D" id="2.120.10.80">
    <property type="entry name" value="Kelch-type beta propeller"/>
    <property type="match status" value="1"/>
</dbReference>
<dbReference type="InterPro" id="IPR011043">
    <property type="entry name" value="Gal_Oxase/kelch_b-propeller"/>
</dbReference>
<name>A0A2P2C1F3_9ZZZZ</name>
<organism evidence="3">
    <name type="scientific">metagenome</name>
    <dbReference type="NCBI Taxonomy" id="256318"/>
    <lineage>
        <taxon>unclassified sequences</taxon>
        <taxon>metagenomes</taxon>
    </lineage>
</organism>
<gene>
    <name evidence="3" type="ORF">NOCA2190009</name>
</gene>
<dbReference type="SMART" id="SM00612">
    <property type="entry name" value="Kelch"/>
    <property type="match status" value="4"/>
</dbReference>
<dbReference type="SUPFAM" id="SSF50965">
    <property type="entry name" value="Galactose oxidase, central domain"/>
    <property type="match status" value="1"/>
</dbReference>
<evidence type="ECO:0000256" key="1">
    <source>
        <dbReference type="ARBA" id="ARBA00022441"/>
    </source>
</evidence>
<dbReference type="InterPro" id="IPR006652">
    <property type="entry name" value="Kelch_1"/>
</dbReference>
<dbReference type="AlphaFoldDB" id="A0A2P2C1F3"/>
<reference evidence="3" key="1">
    <citation type="submission" date="2015-08" db="EMBL/GenBank/DDBJ databases">
        <authorList>
            <person name="Babu N.S."/>
            <person name="Beckwith C.J."/>
            <person name="Beseler K.G."/>
            <person name="Brison A."/>
            <person name="Carone J.V."/>
            <person name="Caskin T.P."/>
            <person name="Diamond M."/>
            <person name="Durham M.E."/>
            <person name="Foxe J.M."/>
            <person name="Go M."/>
            <person name="Henderson B.A."/>
            <person name="Jones I.B."/>
            <person name="McGettigan J.A."/>
            <person name="Micheletti S.J."/>
            <person name="Nasrallah M.E."/>
            <person name="Ortiz D."/>
            <person name="Piller C.R."/>
            <person name="Privatt S.R."/>
            <person name="Schneider S.L."/>
            <person name="Sharp S."/>
            <person name="Smith T.C."/>
            <person name="Stanton J.D."/>
            <person name="Ullery H.E."/>
            <person name="Wilson R.J."/>
            <person name="Serrano M.G."/>
            <person name="Buck G."/>
            <person name="Lee V."/>
            <person name="Wang Y."/>
            <person name="Carvalho R."/>
            <person name="Voegtly L."/>
            <person name="Shi R."/>
            <person name="Duckworth R."/>
            <person name="Johnson A."/>
            <person name="Loviza R."/>
            <person name="Walstead R."/>
            <person name="Shah Z."/>
            <person name="Kiflezghi M."/>
            <person name="Wade K."/>
            <person name="Ball S.L."/>
            <person name="Bradley K.W."/>
            <person name="Asai D.J."/>
            <person name="Bowman C.A."/>
            <person name="Russell D.A."/>
            <person name="Pope W.H."/>
            <person name="Jacobs-Sera D."/>
            <person name="Hendrix R.W."/>
            <person name="Hatfull G.F."/>
        </authorList>
    </citation>
    <scope>NUCLEOTIDE SEQUENCE</scope>
</reference>
<dbReference type="Gene3D" id="2.130.10.80">
    <property type="entry name" value="Galactose oxidase/kelch, beta-propeller"/>
    <property type="match status" value="2"/>
</dbReference>
<keyword evidence="1" id="KW-0880">Kelch repeat</keyword>
<protein>
    <recommendedName>
        <fullName evidence="4">Kelch repeat-containing protein</fullName>
    </recommendedName>
</protein>
<accession>A0A2P2C1F3</accession>
<sequence>MKGLSRTRIAASSILLVATTLAVGQGMSDASVTVTGAGTTVGSWTRLSAMHSPRLAGAAVRLADGRVLVSGGRAGEVSTDSAEIFDPVAKEWTVTGSLPVATRTHSMVLLKSGRVLAAGGEGAGTTAALYLPATGVWKQISPMPRARFSMASTRLPDGRVMFAGGYDANFGYTNDVQIYSPTTRSWRLAAPMPTDSIDGLITVTKYGKVVVTGGLASAGVSVYNPATNTWKSAPALPSQRWLGNNQNGVVLPDGRFVVPGGATEGTAGWTDQALARDPSTGRWSELSRLPAPSVHAAVALAGGRFVLHAGRYPGSAEASVYLPRADRWAPTPLMPTRGLAYGNPVTLADGSVLVLGGQEIDEFGALVDTDAVLLFRMH</sequence>
<dbReference type="PANTHER" id="PTHR45632">
    <property type="entry name" value="LD33804P"/>
    <property type="match status" value="1"/>
</dbReference>
<keyword evidence="2" id="KW-0677">Repeat</keyword>
<evidence type="ECO:0008006" key="4">
    <source>
        <dbReference type="Google" id="ProtNLM"/>
    </source>
</evidence>